<dbReference type="AlphaFoldDB" id="A0A5E6ZED6"/>
<gene>
    <name evidence="1" type="ORF">PS723_00016</name>
</gene>
<evidence type="ECO:0000313" key="1">
    <source>
        <dbReference type="EMBL" id="VVN64698.1"/>
    </source>
</evidence>
<dbReference type="Proteomes" id="UP000379480">
    <property type="component" value="Unassembled WGS sequence"/>
</dbReference>
<organism evidence="1 2">
    <name type="scientific">Pseudomonas fluorescens</name>
    <dbReference type="NCBI Taxonomy" id="294"/>
    <lineage>
        <taxon>Bacteria</taxon>
        <taxon>Pseudomonadati</taxon>
        <taxon>Pseudomonadota</taxon>
        <taxon>Gammaproteobacteria</taxon>
        <taxon>Pseudomonadales</taxon>
        <taxon>Pseudomonadaceae</taxon>
        <taxon>Pseudomonas</taxon>
    </lineage>
</organism>
<name>A0A5E6ZED6_PSEFL</name>
<reference evidence="1 2" key="1">
    <citation type="submission" date="2019-09" db="EMBL/GenBank/DDBJ databases">
        <authorList>
            <person name="Chandra G."/>
            <person name="Truman W A."/>
        </authorList>
    </citation>
    <scope>NUCLEOTIDE SEQUENCE [LARGE SCALE GENOMIC DNA]</scope>
    <source>
        <strain evidence="1">PS723</strain>
    </source>
</reference>
<dbReference type="EMBL" id="CABVHY010000001">
    <property type="protein sequence ID" value="VVN64698.1"/>
    <property type="molecule type" value="Genomic_DNA"/>
</dbReference>
<accession>A0A5E6ZED6</accession>
<dbReference type="RefSeq" id="WP_150801666.1">
    <property type="nucleotide sequence ID" value="NZ_CABVHY010000001.1"/>
</dbReference>
<dbReference type="OrthoDB" id="7026628at2"/>
<sequence>MEDPGEKIAAEEPLMQQALQAVRRYDEASGVKPAEEVERLRLEAIALMKAVSEYQLLALSGPAGTLH</sequence>
<evidence type="ECO:0000313" key="2">
    <source>
        <dbReference type="Proteomes" id="UP000379480"/>
    </source>
</evidence>
<proteinExistence type="predicted"/>
<protein>
    <submittedName>
        <fullName evidence="1">Uncharacterized protein</fullName>
    </submittedName>
</protein>